<dbReference type="AlphaFoldDB" id="A0A8B8AD14"/>
<keyword evidence="2" id="KW-1185">Reference proteome</keyword>
<dbReference type="RefSeq" id="XP_022289050.1">
    <property type="nucleotide sequence ID" value="XM_022433342.1"/>
</dbReference>
<dbReference type="Proteomes" id="UP000694844">
    <property type="component" value="Chromosome 6"/>
</dbReference>
<evidence type="ECO:0000313" key="3">
    <source>
        <dbReference type="RefSeq" id="XP_022289050.1"/>
    </source>
</evidence>
<keyword evidence="1" id="KW-1133">Transmembrane helix</keyword>
<dbReference type="KEGG" id="cvn:111101066"/>
<keyword evidence="1" id="KW-0812">Transmembrane</keyword>
<proteinExistence type="predicted"/>
<evidence type="ECO:0000256" key="1">
    <source>
        <dbReference type="SAM" id="Phobius"/>
    </source>
</evidence>
<sequence length="194" mass="22259">MNTILKSAWQKCIQDFEAEKIQLPLLKIKLVDETPRIVRNHSKLFTYYMYLMIIFFFLKLFATAMGISTRKNYLFLFLISELMQQIGAIDTIRFGFQNGPPHTDDLVDIVEQVEVDKETQGLRDVVSLLQDQSTSSQDELDENCHSPQDNFSQHQLPDVPSVLANEHHPRSQASCTITNPGGKFIFMNSLNTCK</sequence>
<protein>
    <submittedName>
        <fullName evidence="3">Uncharacterized protein LOC111101066</fullName>
    </submittedName>
</protein>
<keyword evidence="1" id="KW-0472">Membrane</keyword>
<feature type="transmembrane region" description="Helical" evidence="1">
    <location>
        <begin position="47"/>
        <end position="67"/>
    </location>
</feature>
<dbReference type="GeneID" id="111101066"/>
<evidence type="ECO:0000313" key="2">
    <source>
        <dbReference type="Proteomes" id="UP000694844"/>
    </source>
</evidence>
<name>A0A8B8AD14_CRAVI</name>
<gene>
    <name evidence="3" type="primary">LOC111101066</name>
</gene>
<accession>A0A8B8AD14</accession>
<organism evidence="2 3">
    <name type="scientific">Crassostrea virginica</name>
    <name type="common">Eastern oyster</name>
    <dbReference type="NCBI Taxonomy" id="6565"/>
    <lineage>
        <taxon>Eukaryota</taxon>
        <taxon>Metazoa</taxon>
        <taxon>Spiralia</taxon>
        <taxon>Lophotrochozoa</taxon>
        <taxon>Mollusca</taxon>
        <taxon>Bivalvia</taxon>
        <taxon>Autobranchia</taxon>
        <taxon>Pteriomorphia</taxon>
        <taxon>Ostreida</taxon>
        <taxon>Ostreoidea</taxon>
        <taxon>Ostreidae</taxon>
        <taxon>Crassostrea</taxon>
    </lineage>
</organism>
<reference evidence="3" key="1">
    <citation type="submission" date="2025-08" db="UniProtKB">
        <authorList>
            <consortium name="RefSeq"/>
        </authorList>
    </citation>
    <scope>IDENTIFICATION</scope>
    <source>
        <tissue evidence="3">Whole sample</tissue>
    </source>
</reference>